<dbReference type="InterPro" id="IPR013974">
    <property type="entry name" value="SAF"/>
</dbReference>
<keyword evidence="2" id="KW-1133">Transmembrane helix</keyword>
<evidence type="ECO:0000313" key="5">
    <source>
        <dbReference type="Proteomes" id="UP000266177"/>
    </source>
</evidence>
<comment type="caution">
    <text evidence="4">The sequence shown here is derived from an EMBL/GenBank/DDBJ whole genome shotgun (WGS) entry which is preliminary data.</text>
</comment>
<organism evidence="4 5">
    <name type="scientific">Paenibacillus thiaminolyticus</name>
    <name type="common">Bacillus thiaminolyticus</name>
    <dbReference type="NCBI Taxonomy" id="49283"/>
    <lineage>
        <taxon>Bacteria</taxon>
        <taxon>Bacillati</taxon>
        <taxon>Bacillota</taxon>
        <taxon>Bacilli</taxon>
        <taxon>Bacillales</taxon>
        <taxon>Paenibacillaceae</taxon>
        <taxon>Paenibacillus</taxon>
    </lineage>
</organism>
<reference evidence="4 5" key="1">
    <citation type="submission" date="2018-09" db="EMBL/GenBank/DDBJ databases">
        <title>Paenibacillus SK2017-BO5.</title>
        <authorList>
            <person name="Piskunova J.V."/>
            <person name="Dubiley S.A."/>
            <person name="Severinov K.V."/>
        </authorList>
    </citation>
    <scope>NUCLEOTIDE SEQUENCE [LARGE SCALE GENOMIC DNA]</scope>
    <source>
        <strain evidence="4 5">BO5</strain>
    </source>
</reference>
<dbReference type="CDD" id="cd11614">
    <property type="entry name" value="SAF_CpaB_FlgA_like"/>
    <property type="match status" value="1"/>
</dbReference>
<keyword evidence="2" id="KW-0472">Membrane</keyword>
<accession>A0A3A3GEY9</accession>
<proteinExistence type="predicted"/>
<dbReference type="RefSeq" id="WP_119795577.1">
    <property type="nucleotide sequence ID" value="NZ_QYZD01000025.1"/>
</dbReference>
<protein>
    <submittedName>
        <fullName evidence="4">Pilus assembly protein CpaB</fullName>
    </submittedName>
</protein>
<evidence type="ECO:0000313" key="4">
    <source>
        <dbReference type="EMBL" id="RJG21342.1"/>
    </source>
</evidence>
<feature type="compositionally biased region" description="Polar residues" evidence="1">
    <location>
        <begin position="269"/>
        <end position="282"/>
    </location>
</feature>
<dbReference type="SMART" id="SM00858">
    <property type="entry name" value="SAF"/>
    <property type="match status" value="1"/>
</dbReference>
<dbReference type="AlphaFoldDB" id="A0A3A3GEY9"/>
<gene>
    <name evidence="4" type="ORF">DQX05_21815</name>
</gene>
<keyword evidence="2" id="KW-0812">Transmembrane</keyword>
<feature type="compositionally biased region" description="Basic and acidic residues" evidence="1">
    <location>
        <begin position="296"/>
        <end position="307"/>
    </location>
</feature>
<feature type="domain" description="SAF" evidence="3">
    <location>
        <begin position="57"/>
        <end position="119"/>
    </location>
</feature>
<feature type="transmembrane region" description="Helical" evidence="2">
    <location>
        <begin position="12"/>
        <end position="32"/>
    </location>
</feature>
<dbReference type="Proteomes" id="UP000266177">
    <property type="component" value="Unassembled WGS sequence"/>
</dbReference>
<dbReference type="OrthoDB" id="2840666at2"/>
<dbReference type="EMBL" id="QYZD01000025">
    <property type="protein sequence ID" value="RJG21342.1"/>
    <property type="molecule type" value="Genomic_DNA"/>
</dbReference>
<evidence type="ECO:0000256" key="2">
    <source>
        <dbReference type="SAM" id="Phobius"/>
    </source>
</evidence>
<name>A0A3A3GEY9_PANTH</name>
<sequence length="322" mass="36412">MAVIRQRTKNLIVAAGLGVVITGAVATGVLLYKQYQHERELTTVRMEYAAKEKQLKREVVVTKRDIEMGETLKPEDFTYLEVEVMGIPEDALMEVAKLNQRRARLPLKSHTIVTNSMFLEDESITNDLRHQEFTEIKLPQKLKTNEFIDVRINFPTGQDYRVLTKKQVKDLLTGKVWFELNEEEILTISSALVDAYLNQGMLYALTYVDAGYQKKAEVNYPVNSSVLDLMKSHPGILSKAREELSRVMRKQLEKELDALNTKGDMPNSGGVNSRLQQGNQTPAPAEIPNPVQDTSAMKEPEPTHNDAIEPFPSLVNEPTNEN</sequence>
<evidence type="ECO:0000259" key="3">
    <source>
        <dbReference type="SMART" id="SM00858"/>
    </source>
</evidence>
<dbReference type="Gene3D" id="3.90.1210.10">
    <property type="entry name" value="Antifreeze-like/N-acetylneuraminic acid synthase C-terminal domain"/>
    <property type="match status" value="1"/>
</dbReference>
<evidence type="ECO:0000256" key="1">
    <source>
        <dbReference type="SAM" id="MobiDB-lite"/>
    </source>
</evidence>
<dbReference type="Pfam" id="PF08666">
    <property type="entry name" value="SAF"/>
    <property type="match status" value="1"/>
</dbReference>
<feature type="region of interest" description="Disordered" evidence="1">
    <location>
        <begin position="257"/>
        <end position="322"/>
    </location>
</feature>